<protein>
    <submittedName>
        <fullName evidence="1">Uncharacterized protein</fullName>
    </submittedName>
</protein>
<sequence>MPSLYIFGESSYLSLRNWICSPMTLELDQYATWRNLPLYIPLPRPPHDLPEFPAVETEVVLFLERVSDAKRISQMVFHAFKSHHFEASYKAIAAALVAYCLTGRGLRARDLGYPMISK</sequence>
<evidence type="ECO:0000313" key="1">
    <source>
        <dbReference type="EMBL" id="KAK8913997.1"/>
    </source>
</evidence>
<dbReference type="Proteomes" id="UP001418222">
    <property type="component" value="Unassembled WGS sequence"/>
</dbReference>
<proteinExistence type="predicted"/>
<reference evidence="1 2" key="1">
    <citation type="journal article" date="2022" name="Nat. Plants">
        <title>Genomes of leafy and leafless Platanthera orchids illuminate the evolution of mycoheterotrophy.</title>
        <authorList>
            <person name="Li M.H."/>
            <person name="Liu K.W."/>
            <person name="Li Z."/>
            <person name="Lu H.C."/>
            <person name="Ye Q.L."/>
            <person name="Zhang D."/>
            <person name="Wang J.Y."/>
            <person name="Li Y.F."/>
            <person name="Zhong Z.M."/>
            <person name="Liu X."/>
            <person name="Yu X."/>
            <person name="Liu D.K."/>
            <person name="Tu X.D."/>
            <person name="Liu B."/>
            <person name="Hao Y."/>
            <person name="Liao X.Y."/>
            <person name="Jiang Y.T."/>
            <person name="Sun W.H."/>
            <person name="Chen J."/>
            <person name="Chen Y.Q."/>
            <person name="Ai Y."/>
            <person name="Zhai J.W."/>
            <person name="Wu S.S."/>
            <person name="Zhou Z."/>
            <person name="Hsiao Y.Y."/>
            <person name="Wu W.L."/>
            <person name="Chen Y.Y."/>
            <person name="Lin Y.F."/>
            <person name="Hsu J.L."/>
            <person name="Li C.Y."/>
            <person name="Wang Z.W."/>
            <person name="Zhao X."/>
            <person name="Zhong W.Y."/>
            <person name="Ma X.K."/>
            <person name="Ma L."/>
            <person name="Huang J."/>
            <person name="Chen G.Z."/>
            <person name="Huang M.Z."/>
            <person name="Huang L."/>
            <person name="Peng D.H."/>
            <person name="Luo Y.B."/>
            <person name="Zou S.Q."/>
            <person name="Chen S.P."/>
            <person name="Lan S."/>
            <person name="Tsai W.C."/>
            <person name="Van de Peer Y."/>
            <person name="Liu Z.J."/>
        </authorList>
    </citation>
    <scope>NUCLEOTIDE SEQUENCE [LARGE SCALE GENOMIC DNA]</scope>
    <source>
        <strain evidence="1">Lor287</strain>
    </source>
</reference>
<accession>A0AAP0FT90</accession>
<gene>
    <name evidence="1" type="ORF">KSP39_PZI023580</name>
</gene>
<dbReference type="EMBL" id="JBBWWQ010000021">
    <property type="protein sequence ID" value="KAK8913997.1"/>
    <property type="molecule type" value="Genomic_DNA"/>
</dbReference>
<keyword evidence="2" id="KW-1185">Reference proteome</keyword>
<organism evidence="1 2">
    <name type="scientific">Platanthera zijinensis</name>
    <dbReference type="NCBI Taxonomy" id="2320716"/>
    <lineage>
        <taxon>Eukaryota</taxon>
        <taxon>Viridiplantae</taxon>
        <taxon>Streptophyta</taxon>
        <taxon>Embryophyta</taxon>
        <taxon>Tracheophyta</taxon>
        <taxon>Spermatophyta</taxon>
        <taxon>Magnoliopsida</taxon>
        <taxon>Liliopsida</taxon>
        <taxon>Asparagales</taxon>
        <taxon>Orchidaceae</taxon>
        <taxon>Orchidoideae</taxon>
        <taxon>Orchideae</taxon>
        <taxon>Orchidinae</taxon>
        <taxon>Platanthera</taxon>
    </lineage>
</organism>
<name>A0AAP0FT90_9ASPA</name>
<evidence type="ECO:0000313" key="2">
    <source>
        <dbReference type="Proteomes" id="UP001418222"/>
    </source>
</evidence>
<dbReference type="AlphaFoldDB" id="A0AAP0FT90"/>
<comment type="caution">
    <text evidence="1">The sequence shown here is derived from an EMBL/GenBank/DDBJ whole genome shotgun (WGS) entry which is preliminary data.</text>
</comment>